<dbReference type="Gene3D" id="3.30.350.10">
    <property type="entry name" value="Subtilisin inhibitor-like"/>
    <property type="match status" value="1"/>
</dbReference>
<feature type="region of interest" description="Disordered" evidence="7">
    <location>
        <begin position="52"/>
        <end position="72"/>
    </location>
</feature>
<evidence type="ECO:0000256" key="8">
    <source>
        <dbReference type="SAM" id="SignalP"/>
    </source>
</evidence>
<proteinExistence type="inferred from homology"/>
<dbReference type="InterPro" id="IPR023549">
    <property type="entry name" value="Subtilisin_inhibitor"/>
</dbReference>
<comment type="similarity">
    <text evidence="2">Belongs to the protease inhibitor I16 (SSI) family.</text>
</comment>
<keyword evidence="4" id="KW-0646">Protease inhibitor</keyword>
<keyword evidence="8" id="KW-0732">Signal</keyword>
<evidence type="ECO:0000256" key="1">
    <source>
        <dbReference type="ARBA" id="ARBA00004613"/>
    </source>
</evidence>
<protein>
    <recommendedName>
        <fullName evidence="9">Subtilisin inhibitor domain-containing protein</fullName>
    </recommendedName>
</protein>
<keyword evidence="6" id="KW-1015">Disulfide bond</keyword>
<gene>
    <name evidence="10" type="ORF">J4032_35980</name>
</gene>
<feature type="signal peptide" evidence="8">
    <location>
        <begin position="1"/>
        <end position="23"/>
    </location>
</feature>
<reference evidence="10 11" key="1">
    <citation type="submission" date="2021-03" db="EMBL/GenBank/DDBJ databases">
        <title>Complete genome of Streptomyces formicae strain 1H-GS9 (DSM 100524).</title>
        <authorList>
            <person name="Atanasov K.E."/>
            <person name="Altabella T."/>
            <person name="Ferrer A."/>
        </authorList>
    </citation>
    <scope>NUCLEOTIDE SEQUENCE [LARGE SCALE GENOMIC DNA]</scope>
    <source>
        <strain evidence="10 11">1H-GS9</strain>
    </source>
</reference>
<dbReference type="EMBL" id="CP071872">
    <property type="protein sequence ID" value="UNM16144.1"/>
    <property type="molecule type" value="Genomic_DNA"/>
</dbReference>
<feature type="chain" id="PRO_5045464449" description="Subtilisin inhibitor domain-containing protein" evidence="8">
    <location>
        <begin position="24"/>
        <end position="153"/>
    </location>
</feature>
<dbReference type="PROSITE" id="PS00999">
    <property type="entry name" value="SSI"/>
    <property type="match status" value="1"/>
</dbReference>
<accession>A0ABY3WU20</accession>
<dbReference type="Proteomes" id="UP000828924">
    <property type="component" value="Chromosome"/>
</dbReference>
<evidence type="ECO:0000256" key="2">
    <source>
        <dbReference type="ARBA" id="ARBA00010472"/>
    </source>
</evidence>
<dbReference type="InterPro" id="IPR036819">
    <property type="entry name" value="Subtilisin_inhibitor-like_sf"/>
</dbReference>
<dbReference type="Pfam" id="PF00720">
    <property type="entry name" value="SSI"/>
    <property type="match status" value="1"/>
</dbReference>
<name>A0ABY3WU20_9ACTN</name>
<dbReference type="InterPro" id="IPR020054">
    <property type="entry name" value="Prot_inh_SSI_I16_CS"/>
</dbReference>
<organism evidence="10 11">
    <name type="scientific">Streptomyces formicae</name>
    <dbReference type="NCBI Taxonomy" id="1616117"/>
    <lineage>
        <taxon>Bacteria</taxon>
        <taxon>Bacillati</taxon>
        <taxon>Actinomycetota</taxon>
        <taxon>Actinomycetes</taxon>
        <taxon>Kitasatosporales</taxon>
        <taxon>Streptomycetaceae</taxon>
        <taxon>Streptomyces</taxon>
    </lineage>
</organism>
<evidence type="ECO:0000259" key="9">
    <source>
        <dbReference type="Pfam" id="PF00720"/>
    </source>
</evidence>
<keyword evidence="11" id="KW-1185">Reference proteome</keyword>
<evidence type="ECO:0000256" key="5">
    <source>
        <dbReference type="ARBA" id="ARBA00022900"/>
    </source>
</evidence>
<evidence type="ECO:0000256" key="4">
    <source>
        <dbReference type="ARBA" id="ARBA00022690"/>
    </source>
</evidence>
<sequence length="153" mass="15862">MLRRLALTIAATAALAVTAPGTAASASAAASEPLPLPLLQSQQTADQLTLTTTETGNPKANGTFELTCGPVGGSHPEAQAACDRLAELSEGGGDPFEGAPEDSMCTQMYGGRATARITGTWQGRTVDATFDRTNGCEIDRWEKLEPVLPTART</sequence>
<evidence type="ECO:0000313" key="11">
    <source>
        <dbReference type="Proteomes" id="UP000828924"/>
    </source>
</evidence>
<dbReference type="SUPFAM" id="SSF55399">
    <property type="entry name" value="Subtilisin inhibitor"/>
    <property type="match status" value="1"/>
</dbReference>
<feature type="domain" description="Subtilisin inhibitor" evidence="9">
    <location>
        <begin position="47"/>
        <end position="127"/>
    </location>
</feature>
<comment type="subcellular location">
    <subcellularLocation>
        <location evidence="1">Secreted</location>
    </subcellularLocation>
</comment>
<evidence type="ECO:0000256" key="7">
    <source>
        <dbReference type="SAM" id="MobiDB-lite"/>
    </source>
</evidence>
<keyword evidence="5" id="KW-0722">Serine protease inhibitor</keyword>
<evidence type="ECO:0000256" key="6">
    <source>
        <dbReference type="ARBA" id="ARBA00023157"/>
    </source>
</evidence>
<evidence type="ECO:0000256" key="3">
    <source>
        <dbReference type="ARBA" id="ARBA00022525"/>
    </source>
</evidence>
<evidence type="ECO:0000313" key="10">
    <source>
        <dbReference type="EMBL" id="UNM16144.1"/>
    </source>
</evidence>
<dbReference type="RefSeq" id="WP_242338528.1">
    <property type="nucleotide sequence ID" value="NZ_CP071872.1"/>
</dbReference>
<keyword evidence="3" id="KW-0964">Secreted</keyword>